<organism evidence="4">
    <name type="scientific">Haemonchus placei</name>
    <name type="common">Barber's pole worm</name>
    <dbReference type="NCBI Taxonomy" id="6290"/>
    <lineage>
        <taxon>Eukaryota</taxon>
        <taxon>Metazoa</taxon>
        <taxon>Ecdysozoa</taxon>
        <taxon>Nematoda</taxon>
        <taxon>Chromadorea</taxon>
        <taxon>Rhabditida</taxon>
        <taxon>Rhabditina</taxon>
        <taxon>Rhabditomorpha</taxon>
        <taxon>Strongyloidea</taxon>
        <taxon>Trichostrongylidae</taxon>
        <taxon>Haemonchus</taxon>
    </lineage>
</organism>
<evidence type="ECO:0000256" key="1">
    <source>
        <dbReference type="SAM" id="SignalP"/>
    </source>
</evidence>
<dbReference type="PANTHER" id="PTHR21274:SF0">
    <property type="entry name" value="MECKELIN"/>
    <property type="match status" value="1"/>
</dbReference>
<keyword evidence="1" id="KW-0732">Signal</keyword>
<keyword evidence="3" id="KW-1185">Reference proteome</keyword>
<dbReference type="AlphaFoldDB" id="A0A0N4W921"/>
<dbReference type="Proteomes" id="UP000268014">
    <property type="component" value="Unassembled WGS sequence"/>
</dbReference>
<dbReference type="Pfam" id="PF09773">
    <property type="entry name" value="Meckelin"/>
    <property type="match status" value="1"/>
</dbReference>
<dbReference type="STRING" id="6290.A0A0N4W921"/>
<evidence type="ECO:0000313" key="3">
    <source>
        <dbReference type="Proteomes" id="UP000268014"/>
    </source>
</evidence>
<proteinExistence type="predicted"/>
<gene>
    <name evidence="2" type="ORF">HPLM_LOCUS6747</name>
</gene>
<dbReference type="EMBL" id="UZAF01016541">
    <property type="protein sequence ID" value="VDO29921.1"/>
    <property type="molecule type" value="Genomic_DNA"/>
</dbReference>
<feature type="chain" id="PRO_5043123530" evidence="1">
    <location>
        <begin position="23"/>
        <end position="285"/>
    </location>
</feature>
<protein>
    <submittedName>
        <fullName evidence="4">Ephrin_rec_like domain-containing protein</fullName>
    </submittedName>
</protein>
<reference evidence="2 3" key="2">
    <citation type="submission" date="2018-11" db="EMBL/GenBank/DDBJ databases">
        <authorList>
            <consortium name="Pathogen Informatics"/>
        </authorList>
    </citation>
    <scope>NUCLEOTIDE SEQUENCE [LARGE SCALE GENOMIC DNA]</scope>
    <source>
        <strain evidence="2 3">MHpl1</strain>
    </source>
</reference>
<dbReference type="WBParaSite" id="HPLM_0000675501-mRNA-1">
    <property type="protein sequence ID" value="HPLM_0000675501-mRNA-1"/>
    <property type="gene ID" value="HPLM_0000675501"/>
</dbReference>
<dbReference type="OrthoDB" id="5864557at2759"/>
<dbReference type="InterPro" id="IPR019170">
    <property type="entry name" value="Meckelin"/>
</dbReference>
<evidence type="ECO:0000313" key="2">
    <source>
        <dbReference type="EMBL" id="VDO29921.1"/>
    </source>
</evidence>
<reference evidence="4" key="1">
    <citation type="submission" date="2017-02" db="UniProtKB">
        <authorList>
            <consortium name="WormBaseParasite"/>
        </authorList>
    </citation>
    <scope>IDENTIFICATION</scope>
</reference>
<evidence type="ECO:0000313" key="4">
    <source>
        <dbReference type="WBParaSite" id="HPLM_0000675501-mRNA-1"/>
    </source>
</evidence>
<dbReference type="GO" id="GO:0060271">
    <property type="term" value="P:cilium assembly"/>
    <property type="evidence" value="ECO:0007669"/>
    <property type="project" value="InterPro"/>
</dbReference>
<accession>A0A0N4W921</accession>
<feature type="signal peptide" evidence="1">
    <location>
        <begin position="1"/>
        <end position="22"/>
    </location>
</feature>
<name>A0A0N4W921_HAEPC</name>
<sequence>MTPARGGLLVTLLICLSGPCSGQYSQTLAVPYMVESNCTGNEYFNARTLSCQPCLADTVPSTSKLSCECPPGSIILEITPVGIQCRACPTGLYASPSSLECISCQTPPCCPADSIYRTRNADGSSLLAASNTTAAQNGQCFTCVEGTQPNIDGTICQPCGTLDCFCKALANLCVLQNFDTSDGTACDALDNIKSRQTEAPAPTLFFLGDTDTELHRDPAILQRFTFGNDPTGVLDILLTRYALNGTFLGISKASTVLQQCAYSEINHAFQFGRRYSEIIFLSFTS</sequence>
<dbReference type="GO" id="GO:0036038">
    <property type="term" value="C:MKS complex"/>
    <property type="evidence" value="ECO:0007669"/>
    <property type="project" value="InterPro"/>
</dbReference>
<dbReference type="PANTHER" id="PTHR21274">
    <property type="entry name" value="MECKELIN"/>
    <property type="match status" value="1"/>
</dbReference>